<dbReference type="OrthoDB" id="6315062at2"/>
<dbReference type="Proteomes" id="UP000076587">
    <property type="component" value="Unassembled WGS sequence"/>
</dbReference>
<accession>A0A167HBL7</accession>
<name>A0A167HBL7_9GAMM</name>
<gene>
    <name evidence="1" type="ORF">N482_23030</name>
</gene>
<proteinExistence type="predicted"/>
<comment type="caution">
    <text evidence="1">The sequence shown here is derived from an EMBL/GenBank/DDBJ whole genome shotgun (WGS) entry which is preliminary data.</text>
</comment>
<dbReference type="PATRIC" id="fig|1365253.3.peg.453"/>
<dbReference type="RefSeq" id="WP_155730444.1">
    <property type="nucleotide sequence ID" value="NZ_AUXT01000020.1"/>
</dbReference>
<sequence length="45" mass="5120">MFQLNLDKNREQAERLATLVSIELERGEDSAKVLADVQSMLENTL</sequence>
<protein>
    <submittedName>
        <fullName evidence="1">Uncharacterized protein</fullName>
    </submittedName>
</protein>
<evidence type="ECO:0000313" key="2">
    <source>
        <dbReference type="Proteomes" id="UP000076587"/>
    </source>
</evidence>
<evidence type="ECO:0000313" key="1">
    <source>
        <dbReference type="EMBL" id="KZN57944.1"/>
    </source>
</evidence>
<dbReference type="AlphaFoldDB" id="A0A167HBL7"/>
<dbReference type="EMBL" id="AUXT01000020">
    <property type="protein sequence ID" value="KZN57944.1"/>
    <property type="molecule type" value="Genomic_DNA"/>
</dbReference>
<reference evidence="1 2" key="1">
    <citation type="submission" date="2013-07" db="EMBL/GenBank/DDBJ databases">
        <title>Comparative Genomic and Metabolomic Analysis of Twelve Strains of Pseudoalteromonas luteoviolacea.</title>
        <authorList>
            <person name="Vynne N.G."/>
            <person name="Mansson M."/>
            <person name="Gram L."/>
        </authorList>
    </citation>
    <scope>NUCLEOTIDE SEQUENCE [LARGE SCALE GENOMIC DNA]</scope>
    <source>
        <strain evidence="1 2">NCIMB 1942</strain>
    </source>
</reference>
<organism evidence="1 2">
    <name type="scientific">Pseudoalteromonas luteoviolacea NCIMB 1942</name>
    <dbReference type="NCBI Taxonomy" id="1365253"/>
    <lineage>
        <taxon>Bacteria</taxon>
        <taxon>Pseudomonadati</taxon>
        <taxon>Pseudomonadota</taxon>
        <taxon>Gammaproteobacteria</taxon>
        <taxon>Alteromonadales</taxon>
        <taxon>Pseudoalteromonadaceae</taxon>
        <taxon>Pseudoalteromonas</taxon>
    </lineage>
</organism>